<evidence type="ECO:0000313" key="2">
    <source>
        <dbReference type="Proteomes" id="UP000692954"/>
    </source>
</evidence>
<reference evidence="1" key="1">
    <citation type="submission" date="2021-01" db="EMBL/GenBank/DDBJ databases">
        <authorList>
            <consortium name="Genoscope - CEA"/>
            <person name="William W."/>
        </authorList>
    </citation>
    <scope>NUCLEOTIDE SEQUENCE</scope>
</reference>
<dbReference type="Proteomes" id="UP000692954">
    <property type="component" value="Unassembled WGS sequence"/>
</dbReference>
<keyword evidence="2" id="KW-1185">Reference proteome</keyword>
<dbReference type="EMBL" id="CAJJDN010000066">
    <property type="protein sequence ID" value="CAD8096404.1"/>
    <property type="molecule type" value="Genomic_DNA"/>
</dbReference>
<gene>
    <name evidence="1" type="ORF">PSON_ATCC_30995.1.T0660146</name>
</gene>
<comment type="caution">
    <text evidence="1">The sequence shown here is derived from an EMBL/GenBank/DDBJ whole genome shotgun (WGS) entry which is preliminary data.</text>
</comment>
<evidence type="ECO:0000313" key="1">
    <source>
        <dbReference type="EMBL" id="CAD8096404.1"/>
    </source>
</evidence>
<sequence length="161" mass="19853">MKQTQMKKQFTNIIDNIYKVQYHLLHQINIKRITVLNHRRKQIFCLLKIFFKIFQKLFFKTFYQQLLRKQNHKTFLNSYLRVRKTNANLLNFYITWIYKIEKFLLQNCFKNSQEVIQNNFQELKKDEQFQIIIIQIEVEKIYQLTFDLAQKSEAIIPLPQV</sequence>
<dbReference type="AlphaFoldDB" id="A0A8S1P2K8"/>
<accession>A0A8S1P2K8</accession>
<name>A0A8S1P2K8_9CILI</name>
<organism evidence="1 2">
    <name type="scientific">Paramecium sonneborni</name>
    <dbReference type="NCBI Taxonomy" id="65129"/>
    <lineage>
        <taxon>Eukaryota</taxon>
        <taxon>Sar</taxon>
        <taxon>Alveolata</taxon>
        <taxon>Ciliophora</taxon>
        <taxon>Intramacronucleata</taxon>
        <taxon>Oligohymenophorea</taxon>
        <taxon>Peniculida</taxon>
        <taxon>Parameciidae</taxon>
        <taxon>Paramecium</taxon>
    </lineage>
</organism>
<proteinExistence type="predicted"/>
<protein>
    <submittedName>
        <fullName evidence="1">Uncharacterized protein</fullName>
    </submittedName>
</protein>